<keyword evidence="5" id="KW-0677">Repeat</keyword>
<dbReference type="InterPro" id="IPR015943">
    <property type="entry name" value="WD40/YVTN_repeat-like_dom_sf"/>
</dbReference>
<keyword evidence="8" id="KW-0804">Transcription</keyword>
<evidence type="ECO:0000259" key="14">
    <source>
        <dbReference type="Pfam" id="PF03920"/>
    </source>
</evidence>
<evidence type="ECO:0000313" key="15">
    <source>
        <dbReference type="Ensembl" id="ENSONIP00000041526.1"/>
    </source>
</evidence>
<comment type="similarity">
    <text evidence="2">Belongs to the WD repeat Groucho/TLE family.</text>
</comment>
<evidence type="ECO:0000256" key="5">
    <source>
        <dbReference type="ARBA" id="ARBA00022737"/>
    </source>
</evidence>
<keyword evidence="6" id="KW-0832">Ubl conjugation</keyword>
<dbReference type="SUPFAM" id="SSF50978">
    <property type="entry name" value="WD40 repeat-like"/>
    <property type="match status" value="1"/>
</dbReference>
<evidence type="ECO:0000256" key="1">
    <source>
        <dbReference type="ARBA" id="ARBA00004123"/>
    </source>
</evidence>
<feature type="domain" description="Groucho/TLE N-terminal Q-rich" evidence="14">
    <location>
        <begin position="17"/>
        <end position="99"/>
    </location>
</feature>
<dbReference type="InterPro" id="IPR005617">
    <property type="entry name" value="Groucho/TLE_N"/>
</dbReference>
<dbReference type="Pfam" id="PF03920">
    <property type="entry name" value="TLE_N"/>
    <property type="match status" value="1"/>
</dbReference>
<dbReference type="Pfam" id="PF00400">
    <property type="entry name" value="WD40"/>
    <property type="match status" value="6"/>
</dbReference>
<evidence type="ECO:0000256" key="4">
    <source>
        <dbReference type="ARBA" id="ARBA00022574"/>
    </source>
</evidence>
<evidence type="ECO:0000256" key="12">
    <source>
        <dbReference type="SAM" id="Coils"/>
    </source>
</evidence>
<feature type="compositionally biased region" description="Low complexity" evidence="13">
    <location>
        <begin position="275"/>
        <end position="290"/>
    </location>
</feature>
<comment type="subcellular location">
    <subcellularLocation>
        <location evidence="1">Nucleus</location>
    </subcellularLocation>
</comment>
<evidence type="ECO:0000256" key="2">
    <source>
        <dbReference type="ARBA" id="ARBA00005969"/>
    </source>
</evidence>
<dbReference type="PROSITE" id="PS50294">
    <property type="entry name" value="WD_REPEATS_REGION"/>
    <property type="match status" value="1"/>
</dbReference>
<evidence type="ECO:0000313" key="16">
    <source>
        <dbReference type="Proteomes" id="UP000005207"/>
    </source>
</evidence>
<evidence type="ECO:0000256" key="3">
    <source>
        <dbReference type="ARBA" id="ARBA00022491"/>
    </source>
</evidence>
<dbReference type="GeneTree" id="ENSGT01030000234519"/>
<dbReference type="GO" id="GO:0003714">
    <property type="term" value="F:transcription corepressor activity"/>
    <property type="evidence" value="ECO:0007669"/>
    <property type="project" value="TreeGrafter"/>
</dbReference>
<keyword evidence="7" id="KW-0805">Transcription regulation</keyword>
<sequence length="731" mass="80058">MYPPARHPVPHQPGQPFKFTVTESCDRIKEEFQFLQAQYHSLKLECEKLASEKTEMQRHYIVFYASHFSVLQAEIVKRLNAICAQVIPFLSQEVRLQNACHCELRRRWVRESQRAGGRETGKGRSVWWILKQEKEKYRETHTHADTHTRTDYPGLIPPAQDRQICSELIKCLPLTYLVAYSQIYILGNVFYLLLYGPCLCLTQESDGEKSDDNLVVDVSNEDPVSPRGSPAHSPRENGLDKSRLLKKDPPLSPSSIASSSSTPSSKSKDINLNEKSTTPVSKSSTPTSRSEAPTPSSAATTGLRSAPSKSSGVEALTPGLRTPLAVPCSYPGPFGMVPHPGMNGELSGTGAAYTGLHNISPQMSAVAAAAVAAYGRTQVVGFDPHHHIRVPGLPPNLSGIPGGKPAYSFHVSADGQMQPVPFPPDALIGPGIPRHARQINTLTHGEVVCAVTISNPTRHVYTGGKGCVKVWDISHPGNKTPVSQLDCLNRDNYIRSCRLLPDGRTLIVGGEASTLSIWDLATPTPRIKAELTSSAPACYALAISPDSKVCFSCCSDGNIAVWDLHNQTLVRQFQGHTDGASCIDISNDGTKLWTGGLDNTVRSWDLREGRQLQQHDFTSQIFSLGYCPTGEWLAVGMENSNVEVLHVTKPDKYQLHLHESCVLSLRFAHCGKWFVSTGKDNLLNAWRTPYGASIFQSKESSSVLSCDISIDDKYIVTGSGDKKATVYEVIY</sequence>
<organism evidence="15 16">
    <name type="scientific">Oreochromis niloticus</name>
    <name type="common">Nile tilapia</name>
    <name type="synonym">Tilapia nilotica</name>
    <dbReference type="NCBI Taxonomy" id="8128"/>
    <lineage>
        <taxon>Eukaryota</taxon>
        <taxon>Metazoa</taxon>
        <taxon>Chordata</taxon>
        <taxon>Craniata</taxon>
        <taxon>Vertebrata</taxon>
        <taxon>Euteleostomi</taxon>
        <taxon>Actinopterygii</taxon>
        <taxon>Neopterygii</taxon>
        <taxon>Teleostei</taxon>
        <taxon>Neoteleostei</taxon>
        <taxon>Acanthomorphata</taxon>
        <taxon>Ovalentaria</taxon>
        <taxon>Cichlomorphae</taxon>
        <taxon>Cichliformes</taxon>
        <taxon>Cichlidae</taxon>
        <taxon>African cichlids</taxon>
        <taxon>Pseudocrenilabrinae</taxon>
        <taxon>Oreochromini</taxon>
        <taxon>Oreochromis</taxon>
    </lineage>
</organism>
<evidence type="ECO:0000256" key="9">
    <source>
        <dbReference type="ARBA" id="ARBA00023242"/>
    </source>
</evidence>
<evidence type="ECO:0000256" key="8">
    <source>
        <dbReference type="ARBA" id="ARBA00023163"/>
    </source>
</evidence>
<feature type="compositionally biased region" description="Basic and acidic residues" evidence="13">
    <location>
        <begin position="233"/>
        <end position="249"/>
    </location>
</feature>
<dbReference type="GO" id="GO:0090090">
    <property type="term" value="P:negative regulation of canonical Wnt signaling pathway"/>
    <property type="evidence" value="ECO:0007669"/>
    <property type="project" value="TreeGrafter"/>
</dbReference>
<proteinExistence type="inferred from homology"/>
<feature type="repeat" description="WD" evidence="11">
    <location>
        <begin position="573"/>
        <end position="614"/>
    </location>
</feature>
<dbReference type="InterPro" id="IPR019775">
    <property type="entry name" value="WD40_repeat_CS"/>
</dbReference>
<dbReference type="AlphaFoldDB" id="A0A669C4I7"/>
<feature type="region of interest" description="Disordered" evidence="13">
    <location>
        <begin position="208"/>
        <end position="316"/>
    </location>
</feature>
<dbReference type="PROSITE" id="PS00678">
    <property type="entry name" value="WD_REPEATS_1"/>
    <property type="match status" value="2"/>
</dbReference>
<dbReference type="InterPro" id="IPR009146">
    <property type="entry name" value="Groucho_enhance"/>
</dbReference>
<protein>
    <submittedName>
        <fullName evidence="15">Transducin-like enhancer protein 4</fullName>
    </submittedName>
</protein>
<dbReference type="Ensembl" id="ENSONIT00000057788.1">
    <property type="protein sequence ID" value="ENSONIP00000041526.1"/>
    <property type="gene ID" value="ENSONIG00000016994.2"/>
</dbReference>
<dbReference type="Proteomes" id="UP000005207">
    <property type="component" value="Linkage group LG12"/>
</dbReference>
<dbReference type="Gene3D" id="2.130.10.10">
    <property type="entry name" value="YVTN repeat-like/Quinoprotein amine dehydrogenase"/>
    <property type="match status" value="1"/>
</dbReference>
<evidence type="ECO:0000256" key="6">
    <source>
        <dbReference type="ARBA" id="ARBA00022843"/>
    </source>
</evidence>
<keyword evidence="12" id="KW-0175">Coiled coil</keyword>
<evidence type="ECO:0000256" key="7">
    <source>
        <dbReference type="ARBA" id="ARBA00023015"/>
    </source>
</evidence>
<reference evidence="16" key="1">
    <citation type="submission" date="2012-01" db="EMBL/GenBank/DDBJ databases">
        <title>The Genome Sequence of Oreochromis niloticus (Nile Tilapia).</title>
        <authorList>
            <consortium name="Broad Institute Genome Assembly Team"/>
            <consortium name="Broad Institute Sequencing Platform"/>
            <person name="Di Palma F."/>
            <person name="Johnson J."/>
            <person name="Lander E.S."/>
            <person name="Lindblad-Toh K."/>
        </authorList>
    </citation>
    <scope>NUCLEOTIDE SEQUENCE [LARGE SCALE GENOMIC DNA]</scope>
</reference>
<feature type="compositionally biased region" description="Polar residues" evidence="13">
    <location>
        <begin position="291"/>
        <end position="311"/>
    </location>
</feature>
<accession>A0A669C4I7</accession>
<feature type="repeat" description="WD" evidence="11">
    <location>
        <begin position="531"/>
        <end position="572"/>
    </location>
</feature>
<reference evidence="15" key="2">
    <citation type="submission" date="2025-08" db="UniProtKB">
        <authorList>
            <consortium name="Ensembl"/>
        </authorList>
    </citation>
    <scope>IDENTIFICATION</scope>
</reference>
<dbReference type="PRINTS" id="PR01850">
    <property type="entry name" value="GROUCHOFAMLY"/>
</dbReference>
<dbReference type="FunFam" id="2.130.10.10:FF:000001">
    <property type="entry name" value="transducin-like enhancer protein 3 isoform X1"/>
    <property type="match status" value="1"/>
</dbReference>
<feature type="coiled-coil region" evidence="12">
    <location>
        <begin position="25"/>
        <end position="52"/>
    </location>
</feature>
<dbReference type="InterPro" id="IPR036322">
    <property type="entry name" value="WD40_repeat_dom_sf"/>
</dbReference>
<keyword evidence="16" id="KW-1185">Reference proteome</keyword>
<dbReference type="InterPro" id="IPR001680">
    <property type="entry name" value="WD40_rpt"/>
</dbReference>
<gene>
    <name evidence="15" type="primary">LOC100694813</name>
</gene>
<name>A0A669C4I7_ORENI</name>
<feature type="compositionally biased region" description="Low complexity" evidence="13">
    <location>
        <begin position="253"/>
        <end position="265"/>
    </location>
</feature>
<keyword evidence="9" id="KW-0539">Nucleus</keyword>
<dbReference type="PANTHER" id="PTHR10814">
    <property type="entry name" value="TRANSDUCIN-LIKE ENHANCER PROTEIN"/>
    <property type="match status" value="1"/>
</dbReference>
<keyword evidence="3" id="KW-0678">Repressor</keyword>
<keyword evidence="4 11" id="KW-0853">WD repeat</keyword>
<dbReference type="PROSITE" id="PS50082">
    <property type="entry name" value="WD_REPEATS_2"/>
    <property type="match status" value="2"/>
</dbReference>
<evidence type="ECO:0000256" key="13">
    <source>
        <dbReference type="SAM" id="MobiDB-lite"/>
    </source>
</evidence>
<dbReference type="PANTHER" id="PTHR10814:SF31">
    <property type="entry name" value="TRANSDUCIN-LIKE ENHANCER PROTEIN 4"/>
    <property type="match status" value="1"/>
</dbReference>
<reference evidence="15" key="3">
    <citation type="submission" date="2025-09" db="UniProtKB">
        <authorList>
            <consortium name="Ensembl"/>
        </authorList>
    </citation>
    <scope>IDENTIFICATION</scope>
</reference>
<dbReference type="CDD" id="cd00200">
    <property type="entry name" value="WD40"/>
    <property type="match status" value="1"/>
</dbReference>
<dbReference type="GO" id="GO:0005667">
    <property type="term" value="C:transcription regulator complex"/>
    <property type="evidence" value="ECO:0007669"/>
    <property type="project" value="TreeGrafter"/>
</dbReference>
<evidence type="ECO:0000256" key="11">
    <source>
        <dbReference type="PROSITE-ProRule" id="PRU00221"/>
    </source>
</evidence>
<dbReference type="GO" id="GO:0005634">
    <property type="term" value="C:nucleus"/>
    <property type="evidence" value="ECO:0007669"/>
    <property type="project" value="UniProtKB-SubCell"/>
</dbReference>
<comment type="function">
    <text evidence="10">Transcriptional corepressor that binds to a number of transcription factors. Inhibits the transcriptional activation mediated by CTNNB1 and TCF family members in Wnt signaling. The effects of full-length TLE family members may be modulated by association with dominant-negative AES.</text>
</comment>
<dbReference type="SMART" id="SM00320">
    <property type="entry name" value="WD40"/>
    <property type="match status" value="7"/>
</dbReference>
<evidence type="ECO:0000256" key="10">
    <source>
        <dbReference type="ARBA" id="ARBA00045617"/>
    </source>
</evidence>